<evidence type="ECO:0000256" key="2">
    <source>
        <dbReference type="ARBA" id="ARBA00022771"/>
    </source>
</evidence>
<feature type="compositionally biased region" description="Polar residues" evidence="5">
    <location>
        <begin position="80"/>
        <end position="90"/>
    </location>
</feature>
<dbReference type="InterPro" id="IPR011011">
    <property type="entry name" value="Znf_FYVE_PHD"/>
</dbReference>
<feature type="compositionally biased region" description="Polar residues" evidence="5">
    <location>
        <begin position="1673"/>
        <end position="1688"/>
    </location>
</feature>
<feature type="compositionally biased region" description="Low complexity" evidence="5">
    <location>
        <begin position="49"/>
        <end position="59"/>
    </location>
</feature>
<protein>
    <recommendedName>
        <fullName evidence="9">Helicase protein MOM1</fullName>
    </recommendedName>
</protein>
<dbReference type="InterPro" id="IPR056882">
    <property type="entry name" value="MOM1_dom"/>
</dbReference>
<feature type="region of interest" description="Disordered" evidence="5">
    <location>
        <begin position="1071"/>
        <end position="1097"/>
    </location>
</feature>
<dbReference type="InterPro" id="IPR038718">
    <property type="entry name" value="SNF2-like_sf"/>
</dbReference>
<organism evidence="8">
    <name type="scientific">Panicum hallii</name>
    <dbReference type="NCBI Taxonomy" id="206008"/>
    <lineage>
        <taxon>Eukaryota</taxon>
        <taxon>Viridiplantae</taxon>
        <taxon>Streptophyta</taxon>
        <taxon>Embryophyta</taxon>
        <taxon>Tracheophyta</taxon>
        <taxon>Spermatophyta</taxon>
        <taxon>Magnoliopsida</taxon>
        <taxon>Liliopsida</taxon>
        <taxon>Poales</taxon>
        <taxon>Poaceae</taxon>
        <taxon>PACMAD clade</taxon>
        <taxon>Panicoideae</taxon>
        <taxon>Panicodae</taxon>
        <taxon>Paniceae</taxon>
        <taxon>Panicinae</taxon>
        <taxon>Panicum</taxon>
        <taxon>Panicum sect. Panicum</taxon>
    </lineage>
</organism>
<evidence type="ECO:0000313" key="8">
    <source>
        <dbReference type="EMBL" id="PVH48565.1"/>
    </source>
</evidence>
<evidence type="ECO:0000256" key="1">
    <source>
        <dbReference type="ARBA" id="ARBA00022723"/>
    </source>
</evidence>
<feature type="region of interest" description="Disordered" evidence="5">
    <location>
        <begin position="1795"/>
        <end position="1834"/>
    </location>
</feature>
<dbReference type="SMART" id="SM00298">
    <property type="entry name" value="CHROMO"/>
    <property type="match status" value="2"/>
</dbReference>
<dbReference type="GO" id="GO:0031507">
    <property type="term" value="P:heterochromatin formation"/>
    <property type="evidence" value="ECO:0007669"/>
    <property type="project" value="InterPro"/>
</dbReference>
<feature type="compositionally biased region" description="Basic and acidic residues" evidence="5">
    <location>
        <begin position="1580"/>
        <end position="1592"/>
    </location>
</feature>
<evidence type="ECO:0000259" key="6">
    <source>
        <dbReference type="PROSITE" id="PS50013"/>
    </source>
</evidence>
<dbReference type="Gene3D" id="3.40.50.10810">
    <property type="entry name" value="Tandem AAA-ATPase domain"/>
    <property type="match status" value="1"/>
</dbReference>
<dbReference type="SUPFAM" id="SSF54160">
    <property type="entry name" value="Chromo domain-like"/>
    <property type="match status" value="2"/>
</dbReference>
<feature type="region of interest" description="Disordered" evidence="5">
    <location>
        <begin position="2038"/>
        <end position="2062"/>
    </location>
</feature>
<dbReference type="PROSITE" id="PS50016">
    <property type="entry name" value="ZF_PHD_2"/>
    <property type="match status" value="1"/>
</dbReference>
<feature type="compositionally biased region" description="Polar residues" evidence="5">
    <location>
        <begin position="1646"/>
        <end position="1666"/>
    </location>
</feature>
<dbReference type="InterPro" id="IPR013083">
    <property type="entry name" value="Znf_RING/FYVE/PHD"/>
</dbReference>
<keyword evidence="2 4" id="KW-0863">Zinc-finger</keyword>
<dbReference type="Pfam" id="PF25029">
    <property type="entry name" value="MOM1"/>
    <property type="match status" value="1"/>
</dbReference>
<name>A0A2T8JF68_9POAL</name>
<evidence type="ECO:0000256" key="3">
    <source>
        <dbReference type="ARBA" id="ARBA00022833"/>
    </source>
</evidence>
<dbReference type="Gene3D" id="3.40.50.300">
    <property type="entry name" value="P-loop containing nucleotide triphosphate hydrolases"/>
    <property type="match status" value="1"/>
</dbReference>
<dbReference type="Pfam" id="PF00176">
    <property type="entry name" value="SNF2-rel_dom"/>
    <property type="match status" value="1"/>
</dbReference>
<dbReference type="Proteomes" id="UP000243499">
    <property type="component" value="Chromosome 4"/>
</dbReference>
<evidence type="ECO:0000256" key="5">
    <source>
        <dbReference type="SAM" id="MobiDB-lite"/>
    </source>
</evidence>
<sequence length="2062" mass="227624">MANTRSGGRGGGAAASGAPRDGHTAPPPPPPSASATATRKLPNARETRSTTAAATNAQTPNLRRSTRETRGKNKYKHLPATTSSHRSATRLTRDATAIATPISASSPNKPKDSTKKSARARNTSGSPSPPSNQDSNGTSTSAPIAKRKTEDDAQTATTPSKKQKRLMNTKRYIALFGPEESPKSPVLATPLREDEENASKVQAEDAAAVLVDEESNAQEQVNREPSSVADNKVLEGHSSDLHEMPEVILEGDELKIGSHQSDLVSESCMPIEMCLLNKAAECISILDIGKQAACDSNQNSLPELQNRDCSTAHHEEASKAIKDGDSTGIQGACISRNIEAIQCDETDYNDDMCVGCRNNEASDILKSCDGKGCKRHYHLSCMDPPLDVSLGIWLCIVCTKKRIQFGIYSVSEGIESLWDVKEGADNSKQYFAKYKNLAHVHNRWVSESDIVDSALQGRDLISKFSKRIHKEKTIRWKQEWAEPHRLLRRRSLMPPKEAEVFFNSLGDKIAYCNVEWLVKWKGLGYEHATWELETSSFLCTPEAEELKRSYGNRLEAARRASDPAKVDKVKGGMFQKLQRLPDGCPPGLDDDHLSSLNQLLELWHNSRGAVFIDDQERVIKTILFVMSILPHICRPVLIVSASASLSLWETKFSRLAASINVVVYNGEKDVRKSIRDLEFYEGGSVMLQVLLSHPDAILEDIEAIGRICWEAVMVDDCQNSRVSKCLEQLKELPTNFRMVLLSSSLKENIPEYINLLSFLNPEENGTFSVSNGVSFDTAGTLAVLKAKLARYVAFERKADSSKLLEYWVPAYLSPVQLEMYCYTLLSNSPALRSHSKTDSVGALRNILVSLRKCCDHPYLVDQMLQSSLTKGHTVTDILDIGVRSCGKLLLLDKMLQKIRTEGLRVLILSQSGGGSGNPIGDILDDFVRQRFGFESYERVERGLLLQKKQTAMNMFNDKTSEFSTKLPNKVELSNEMDNAAISQAYLRGSFYFRGTVVVGEREGIASVEGDLPKFWAYWSSLLNGRSPRWQHISEPAQRSRRKIQNVEEQLPGGTEETDEARIKRRRIGEVMDSSPKVPPGKDNDTILSGNNTPSSSHQISVEDTWQELERNNLHGAQKGLHVQLKPELSKLYKLLQLPENVKSLCEEFLEYILKNHQISQEPKGILHAFNIALCWRAASLLKHKINRTESLTLAVKNLNYECTEELAEFVYGKLRILKKKFARRAGEMSKQNHTASVSNISTCEQENSVKLRNDELIPSQLTSIDGNFETDSHREAAGDFWTEHIASGEKELLSDPGPHREECISRDELLSRIMEKRIKLVDKVFSLRRKSIEDKHSNEASFLDRHRQKEVVKLREACSLVVEHLRRSQNHIAQEDRDVNIKLVIGWFTMLLCAFLNHMKCQRNRLDMQQSATWTKESQLKEEILQAAKSGQLDHTFDQYIPLPDSEFVMEEFSHFREVVGNCHVHAAAPTTPSLDENSTMEITLVRSVNASEVVEEETQNRPEVLIQGPASFVSLSVNGICNVSDGIASQGDASLAVHSLEPSGGDHRSTEHAEESAVCVPLQGGTSERLGDAEVEVDTENRSTDFADSPHLDTPALTAPSRQATLPVSEEVEIQNNLVTQCAQQSLVSSQLSQGESEQADLSGVASSQPLQSERQQSIPFSNNLLERAQPDDSQPSHQTEVASGSVQSAELFPVASMMFNHPPIDAEPLKNELHRLRLYMDTVNKTHELKKTQLRMECSQEIEKVKQKYDLLIEEHDSTHLQQKKTLDNFYEKVLRNQSLAEDFRAKFISPSAAQARAHAPTVRQTPQASQQVPMRPSGMGSSASSFALPSACRPPVPRLRVQAPLVEQPSSSLSQLSRSSSPSSQVVQPPPLIPGNIYRTSSAPLSHMPTPRGSYGAQSELAPRAPAPHLQFKSPLANSMPPGNQQQLLPTRVEATSPRTQPVLGANSSPSDSHHGPVATSGMSSLHSALPATSLPSSSHPSHLAQRVPPAPNPALQIAAPPGSNTAAPSITAGEQPSLSLDAWLTASLGLSGDEPRATAPATNGSGIDVVCLSDDESE</sequence>
<feature type="region of interest" description="Disordered" evidence="5">
    <location>
        <begin position="1635"/>
        <end position="1688"/>
    </location>
</feature>
<dbReference type="GO" id="GO:0008270">
    <property type="term" value="F:zinc ion binding"/>
    <property type="evidence" value="ECO:0007669"/>
    <property type="project" value="UniProtKB-KW"/>
</dbReference>
<feature type="compositionally biased region" description="Polar residues" evidence="5">
    <location>
        <begin position="1085"/>
        <end position="1097"/>
    </location>
</feature>
<evidence type="ECO:0008006" key="9">
    <source>
        <dbReference type="Google" id="ProtNLM"/>
    </source>
</evidence>
<dbReference type="Gene3D" id="6.10.250.1310">
    <property type="match status" value="1"/>
</dbReference>
<feature type="compositionally biased region" description="Polar residues" evidence="5">
    <location>
        <begin position="1805"/>
        <end position="1815"/>
    </location>
</feature>
<dbReference type="EMBL" id="CM008049">
    <property type="protein sequence ID" value="PVH48565.1"/>
    <property type="molecule type" value="Genomic_DNA"/>
</dbReference>
<dbReference type="InterPro" id="IPR000330">
    <property type="entry name" value="SNF2_N"/>
</dbReference>
<dbReference type="PANTHER" id="PTHR35116">
    <property type="entry name" value="HELICASE PROTEIN MOM1"/>
    <property type="match status" value="1"/>
</dbReference>
<dbReference type="Gene3D" id="2.40.50.40">
    <property type="match status" value="2"/>
</dbReference>
<feature type="compositionally biased region" description="Low complexity" evidence="5">
    <location>
        <begin position="1849"/>
        <end position="1870"/>
    </location>
</feature>
<feature type="compositionally biased region" description="Polar residues" evidence="5">
    <location>
        <begin position="120"/>
        <end position="142"/>
    </location>
</feature>
<feature type="region of interest" description="Disordered" evidence="5">
    <location>
        <begin position="1943"/>
        <end position="2018"/>
    </location>
</feature>
<keyword evidence="1" id="KW-0479">Metal-binding</keyword>
<dbReference type="SUPFAM" id="SSF57903">
    <property type="entry name" value="FYVE/PHD zinc finger"/>
    <property type="match status" value="1"/>
</dbReference>
<gene>
    <name evidence="8" type="ORF">PAHAL_4G359400</name>
</gene>
<keyword evidence="3" id="KW-0862">Zinc</keyword>
<dbReference type="InterPro" id="IPR016197">
    <property type="entry name" value="Chromo-like_dom_sf"/>
</dbReference>
<reference evidence="8" key="1">
    <citation type="submission" date="2018-04" db="EMBL/GenBank/DDBJ databases">
        <title>WGS assembly of Panicum hallii.</title>
        <authorList>
            <person name="Lovell J."/>
            <person name="Jenkins J."/>
            <person name="Lowry D."/>
            <person name="Mamidi S."/>
            <person name="Sreedasyam A."/>
            <person name="Weng X."/>
            <person name="Barry K."/>
            <person name="Bonette J."/>
            <person name="Campitelli B."/>
            <person name="Daum C."/>
            <person name="Gordon S."/>
            <person name="Gould B."/>
            <person name="Lipzen A."/>
            <person name="Macqueen A."/>
            <person name="Palacio-Mejia J."/>
            <person name="Plott C."/>
            <person name="Shakirov E."/>
            <person name="Shu S."/>
            <person name="Yoshinaga Y."/>
            <person name="Zane M."/>
            <person name="Rokhsar D."/>
            <person name="Grimwood J."/>
            <person name="Schmutz J."/>
            <person name="Juenger T."/>
        </authorList>
    </citation>
    <scope>NUCLEOTIDE SEQUENCE [LARGE SCALE GENOMIC DNA]</scope>
    <source>
        <strain evidence="8">FIL2</strain>
    </source>
</reference>
<dbReference type="InterPro" id="IPR039322">
    <property type="entry name" value="MOM1"/>
</dbReference>
<dbReference type="Gene3D" id="3.30.40.10">
    <property type="entry name" value="Zinc/RING finger domain, C3HC4 (zinc finger)"/>
    <property type="match status" value="1"/>
</dbReference>
<dbReference type="InterPro" id="IPR000953">
    <property type="entry name" value="Chromo/chromo_shadow_dom"/>
</dbReference>
<feature type="domain" description="PHD-type" evidence="7">
    <location>
        <begin position="350"/>
        <end position="401"/>
    </location>
</feature>
<feature type="region of interest" description="Disordered" evidence="5">
    <location>
        <begin position="1566"/>
        <end position="1606"/>
    </location>
</feature>
<feature type="compositionally biased region" description="Low complexity" evidence="5">
    <location>
        <begin position="95"/>
        <end position="107"/>
    </location>
</feature>
<dbReference type="InterPro" id="IPR019787">
    <property type="entry name" value="Znf_PHD-finger"/>
</dbReference>
<accession>A0A2T8JF68</accession>
<dbReference type="SMART" id="SM00249">
    <property type="entry name" value="PHD"/>
    <property type="match status" value="1"/>
</dbReference>
<feature type="compositionally biased region" description="Low complexity" evidence="5">
    <location>
        <begin position="1967"/>
        <end position="1988"/>
    </location>
</feature>
<dbReference type="Gramene" id="PVH48565">
    <property type="protein sequence ID" value="PVH48565"/>
    <property type="gene ID" value="PAHAL_4G359400"/>
</dbReference>
<evidence type="ECO:0000256" key="4">
    <source>
        <dbReference type="PROSITE-ProRule" id="PRU00146"/>
    </source>
</evidence>
<dbReference type="PROSITE" id="PS50013">
    <property type="entry name" value="CHROMO_2"/>
    <property type="match status" value="1"/>
</dbReference>
<feature type="domain" description="Chromo" evidence="6">
    <location>
        <begin position="496"/>
        <end position="562"/>
    </location>
</feature>
<dbReference type="InterPro" id="IPR027417">
    <property type="entry name" value="P-loop_NTPase"/>
</dbReference>
<feature type="compositionally biased region" description="Polar residues" evidence="5">
    <location>
        <begin position="2006"/>
        <end position="2018"/>
    </location>
</feature>
<evidence type="ECO:0000259" key="7">
    <source>
        <dbReference type="PROSITE" id="PS50016"/>
    </source>
</evidence>
<feature type="region of interest" description="Disordered" evidence="5">
    <location>
        <begin position="1"/>
        <end position="167"/>
    </location>
</feature>
<feature type="region of interest" description="Disordered" evidence="5">
    <location>
        <begin position="1849"/>
        <end position="1904"/>
    </location>
</feature>
<dbReference type="GO" id="GO:0005524">
    <property type="term" value="F:ATP binding"/>
    <property type="evidence" value="ECO:0007669"/>
    <property type="project" value="InterPro"/>
</dbReference>
<dbReference type="InterPro" id="IPR001965">
    <property type="entry name" value="Znf_PHD"/>
</dbReference>
<dbReference type="SUPFAM" id="SSF52540">
    <property type="entry name" value="P-loop containing nucleoside triphosphate hydrolases"/>
    <property type="match status" value="2"/>
</dbReference>
<proteinExistence type="predicted"/>
<dbReference type="PANTHER" id="PTHR35116:SF2">
    <property type="entry name" value="ATP-DEPENDENT HELICASE FAMILY PROTEIN-RELATED"/>
    <property type="match status" value="1"/>
</dbReference>